<dbReference type="AlphaFoldDB" id="A0ABD6D4L8"/>
<organism evidence="2 3">
    <name type="scientific">Halohasta litorea</name>
    <dbReference type="NCBI Taxonomy" id="869891"/>
    <lineage>
        <taxon>Archaea</taxon>
        <taxon>Methanobacteriati</taxon>
        <taxon>Methanobacteriota</taxon>
        <taxon>Stenosarchaea group</taxon>
        <taxon>Halobacteria</taxon>
        <taxon>Halobacteriales</taxon>
        <taxon>Haloferacaceae</taxon>
        <taxon>Halohasta</taxon>
    </lineage>
</organism>
<dbReference type="RefSeq" id="WP_256394880.1">
    <property type="nucleotide sequence ID" value="NZ_JANHDJ010000001.1"/>
</dbReference>
<name>A0ABD6D4L8_9EURY</name>
<reference evidence="2 3" key="1">
    <citation type="journal article" date="2019" name="Int. J. Syst. Evol. Microbiol.">
        <title>The Global Catalogue of Microorganisms (GCM) 10K type strain sequencing project: providing services to taxonomists for standard genome sequencing and annotation.</title>
        <authorList>
            <consortium name="The Broad Institute Genomics Platform"/>
            <consortium name="The Broad Institute Genome Sequencing Center for Infectious Disease"/>
            <person name="Wu L."/>
            <person name="Ma J."/>
        </authorList>
    </citation>
    <scope>NUCLEOTIDE SEQUENCE [LARGE SCALE GENOMIC DNA]</scope>
    <source>
        <strain evidence="2 3">CGMCC 1.10593</strain>
    </source>
</reference>
<dbReference type="EMBL" id="JBHUDM010000001">
    <property type="protein sequence ID" value="MFD1641179.1"/>
    <property type="molecule type" value="Genomic_DNA"/>
</dbReference>
<keyword evidence="1" id="KW-1133">Transmembrane helix</keyword>
<proteinExistence type="predicted"/>
<feature type="transmembrane region" description="Helical" evidence="1">
    <location>
        <begin position="12"/>
        <end position="29"/>
    </location>
</feature>
<protein>
    <submittedName>
        <fullName evidence="2">Uncharacterized protein</fullName>
    </submittedName>
</protein>
<keyword evidence="1" id="KW-0472">Membrane</keyword>
<evidence type="ECO:0000256" key="1">
    <source>
        <dbReference type="SAM" id="Phobius"/>
    </source>
</evidence>
<feature type="transmembrane region" description="Helical" evidence="1">
    <location>
        <begin position="182"/>
        <end position="207"/>
    </location>
</feature>
<sequence>MNFNQFDLWDVLADIVPGAVGIILFASILPKGYILSKLNTLPVTGLPGLFTFVIVSYVIGWVIQATALKIDGVFTRDYDPWETQIKKVKKAQEDDKWNFARRYYEECQLFFNTSNYDDYSAIENEISSSDLRSITYNYLNNNNIGRSYRFHILFILSRSLYVIFAISLITHLSILFLNSNGIYYTALSFTEGVVLVISLMWGSFIMWKTRLYMERSMIKSLMGDFYMSLSN</sequence>
<keyword evidence="3" id="KW-1185">Reference proteome</keyword>
<accession>A0ABD6D4L8</accession>
<gene>
    <name evidence="2" type="ORF">ACFSBW_04725</name>
</gene>
<evidence type="ECO:0000313" key="2">
    <source>
        <dbReference type="EMBL" id="MFD1641179.1"/>
    </source>
</evidence>
<evidence type="ECO:0000313" key="3">
    <source>
        <dbReference type="Proteomes" id="UP001597052"/>
    </source>
</evidence>
<feature type="transmembrane region" description="Helical" evidence="1">
    <location>
        <begin position="152"/>
        <end position="176"/>
    </location>
</feature>
<dbReference type="Proteomes" id="UP001597052">
    <property type="component" value="Unassembled WGS sequence"/>
</dbReference>
<keyword evidence="1" id="KW-0812">Transmembrane</keyword>
<comment type="caution">
    <text evidence="2">The sequence shown here is derived from an EMBL/GenBank/DDBJ whole genome shotgun (WGS) entry which is preliminary data.</text>
</comment>
<feature type="transmembrane region" description="Helical" evidence="1">
    <location>
        <begin position="49"/>
        <end position="68"/>
    </location>
</feature>